<dbReference type="PANTHER" id="PTHR30212">
    <property type="entry name" value="PROTEIN YIIM"/>
    <property type="match status" value="1"/>
</dbReference>
<gene>
    <name evidence="3" type="ORF">PGLA1383_LOCUS30820</name>
</gene>
<dbReference type="AlphaFoldDB" id="A0A813FKP4"/>
<evidence type="ECO:0000313" key="3">
    <source>
        <dbReference type="EMBL" id="CAE8613036.1"/>
    </source>
</evidence>
<dbReference type="InterPro" id="IPR052353">
    <property type="entry name" value="Benzoxazolinone_Detox_Enz"/>
</dbReference>
<name>A0A813FKP4_POLGL</name>
<feature type="domain" description="MOSC" evidence="2">
    <location>
        <begin position="71"/>
        <end position="231"/>
    </location>
</feature>
<dbReference type="SUPFAM" id="SSF50800">
    <property type="entry name" value="PK beta-barrel domain-like"/>
    <property type="match status" value="1"/>
</dbReference>
<dbReference type="GO" id="GO:0003824">
    <property type="term" value="F:catalytic activity"/>
    <property type="evidence" value="ECO:0007669"/>
    <property type="project" value="InterPro"/>
</dbReference>
<evidence type="ECO:0000313" key="4">
    <source>
        <dbReference type="Proteomes" id="UP000654075"/>
    </source>
</evidence>
<keyword evidence="1" id="KW-0472">Membrane</keyword>
<evidence type="ECO:0000259" key="2">
    <source>
        <dbReference type="PROSITE" id="PS51340"/>
    </source>
</evidence>
<proteinExistence type="predicted"/>
<protein>
    <recommendedName>
        <fullName evidence="2">MOSC domain-containing protein</fullName>
    </recommendedName>
</protein>
<dbReference type="OrthoDB" id="5390at2759"/>
<evidence type="ECO:0000256" key="1">
    <source>
        <dbReference type="SAM" id="Phobius"/>
    </source>
</evidence>
<dbReference type="GO" id="GO:0030170">
    <property type="term" value="F:pyridoxal phosphate binding"/>
    <property type="evidence" value="ECO:0007669"/>
    <property type="project" value="InterPro"/>
</dbReference>
<sequence length="331" mass="35473">MPPRGSAAIHQSCRACLKVGLSSFFLCCTYFTLLVQPKLQSGQLRAVVVPPPSREQLEARVGAVLRARKLDSLRRARLPSTELVAVGMEGLRYDQHGGSNHGQHHPAVLVQTSGNVAALRDLRQKHPAVSLSQDIGAGDFSEDLWLEGQSVDSGSVCIGDVFQGLRGGRPSGLELQVMSPRGVCQNLDAVLGDTPATREVSLTCARRSLGGWFLRVLSPGDVREGDVFRLLSRPWPQWTLDKVSGLLSGQQGAPGKADLQTLLESLADTSDLALFEWSEKGREASPARKIPATSQVAGLPAYAGPLAFLAFTALLASVATLIEMRLYGMTP</sequence>
<dbReference type="PANTHER" id="PTHR30212:SF2">
    <property type="entry name" value="PROTEIN YIIM"/>
    <property type="match status" value="1"/>
</dbReference>
<dbReference type="Proteomes" id="UP000654075">
    <property type="component" value="Unassembled WGS sequence"/>
</dbReference>
<dbReference type="InterPro" id="IPR005302">
    <property type="entry name" value="MoCF_Sase_C"/>
</dbReference>
<keyword evidence="1" id="KW-0812">Transmembrane</keyword>
<reference evidence="3" key="1">
    <citation type="submission" date="2021-02" db="EMBL/GenBank/DDBJ databases">
        <authorList>
            <person name="Dougan E. K."/>
            <person name="Rhodes N."/>
            <person name="Thang M."/>
            <person name="Chan C."/>
        </authorList>
    </citation>
    <scope>NUCLEOTIDE SEQUENCE</scope>
</reference>
<dbReference type="Gene3D" id="2.40.33.20">
    <property type="entry name" value="PK beta-barrel domain-like"/>
    <property type="match status" value="1"/>
</dbReference>
<keyword evidence="1" id="KW-1133">Transmembrane helix</keyword>
<dbReference type="PROSITE" id="PS51340">
    <property type="entry name" value="MOSC"/>
    <property type="match status" value="1"/>
</dbReference>
<comment type="caution">
    <text evidence="3">The sequence shown here is derived from an EMBL/GenBank/DDBJ whole genome shotgun (WGS) entry which is preliminary data.</text>
</comment>
<dbReference type="InterPro" id="IPR011037">
    <property type="entry name" value="Pyrv_Knase-like_insert_dom_sf"/>
</dbReference>
<organism evidence="3 4">
    <name type="scientific">Polarella glacialis</name>
    <name type="common">Dinoflagellate</name>
    <dbReference type="NCBI Taxonomy" id="89957"/>
    <lineage>
        <taxon>Eukaryota</taxon>
        <taxon>Sar</taxon>
        <taxon>Alveolata</taxon>
        <taxon>Dinophyceae</taxon>
        <taxon>Suessiales</taxon>
        <taxon>Suessiaceae</taxon>
        <taxon>Polarella</taxon>
    </lineage>
</organism>
<dbReference type="Pfam" id="PF03473">
    <property type="entry name" value="MOSC"/>
    <property type="match status" value="1"/>
</dbReference>
<dbReference type="EMBL" id="CAJNNV010025195">
    <property type="protein sequence ID" value="CAE8613036.1"/>
    <property type="molecule type" value="Genomic_DNA"/>
</dbReference>
<keyword evidence="4" id="KW-1185">Reference proteome</keyword>
<dbReference type="GO" id="GO:0030151">
    <property type="term" value="F:molybdenum ion binding"/>
    <property type="evidence" value="ECO:0007669"/>
    <property type="project" value="InterPro"/>
</dbReference>
<feature type="transmembrane region" description="Helical" evidence="1">
    <location>
        <begin position="302"/>
        <end position="322"/>
    </location>
</feature>
<accession>A0A813FKP4</accession>